<accession>A0ACB9A0J4</accession>
<name>A0ACB9A0J4_9ASTR</name>
<reference evidence="2" key="1">
    <citation type="journal article" date="2022" name="Mol. Ecol. Resour.">
        <title>The genomes of chicory, endive, great burdock and yacon provide insights into Asteraceae palaeo-polyploidization history and plant inulin production.</title>
        <authorList>
            <person name="Fan W."/>
            <person name="Wang S."/>
            <person name="Wang H."/>
            <person name="Wang A."/>
            <person name="Jiang F."/>
            <person name="Liu H."/>
            <person name="Zhao H."/>
            <person name="Xu D."/>
            <person name="Zhang Y."/>
        </authorList>
    </citation>
    <scope>NUCLEOTIDE SEQUENCE [LARGE SCALE GENOMIC DNA]</scope>
    <source>
        <strain evidence="2">cv. Yunnan</strain>
    </source>
</reference>
<proteinExistence type="predicted"/>
<sequence length="133" mass="14429">MSNSESLPAGDEQTTPTIILSETEEEPATPDPLLGSGSFIDPNNGAAQNASKKAEISTTPDPLLNKTRPSWLPDGWNMIFKKRTSGATEGTVDRYFIAPSGHRLRSKNEVLNFLETGSKRKKPPTQSSDDTIV</sequence>
<gene>
    <name evidence="1" type="ORF">L1987_73373</name>
</gene>
<dbReference type="EMBL" id="CM042042">
    <property type="protein sequence ID" value="KAI3703358.1"/>
    <property type="molecule type" value="Genomic_DNA"/>
</dbReference>
<reference evidence="1 2" key="2">
    <citation type="journal article" date="2022" name="Mol. Ecol. Resour.">
        <title>The genomes of chicory, endive, great burdock and yacon provide insights into Asteraceae paleo-polyploidization history and plant inulin production.</title>
        <authorList>
            <person name="Fan W."/>
            <person name="Wang S."/>
            <person name="Wang H."/>
            <person name="Wang A."/>
            <person name="Jiang F."/>
            <person name="Liu H."/>
            <person name="Zhao H."/>
            <person name="Xu D."/>
            <person name="Zhang Y."/>
        </authorList>
    </citation>
    <scope>NUCLEOTIDE SEQUENCE [LARGE SCALE GENOMIC DNA]</scope>
    <source>
        <strain evidence="2">cv. Yunnan</strain>
        <tissue evidence="1">Leaves</tissue>
    </source>
</reference>
<dbReference type="Proteomes" id="UP001056120">
    <property type="component" value="Linkage Group LG25"/>
</dbReference>
<comment type="caution">
    <text evidence="1">The sequence shown here is derived from an EMBL/GenBank/DDBJ whole genome shotgun (WGS) entry which is preliminary data.</text>
</comment>
<evidence type="ECO:0000313" key="2">
    <source>
        <dbReference type="Proteomes" id="UP001056120"/>
    </source>
</evidence>
<keyword evidence="2" id="KW-1185">Reference proteome</keyword>
<protein>
    <submittedName>
        <fullName evidence="1">Uncharacterized protein</fullName>
    </submittedName>
</protein>
<organism evidence="1 2">
    <name type="scientific">Smallanthus sonchifolius</name>
    <dbReference type="NCBI Taxonomy" id="185202"/>
    <lineage>
        <taxon>Eukaryota</taxon>
        <taxon>Viridiplantae</taxon>
        <taxon>Streptophyta</taxon>
        <taxon>Embryophyta</taxon>
        <taxon>Tracheophyta</taxon>
        <taxon>Spermatophyta</taxon>
        <taxon>Magnoliopsida</taxon>
        <taxon>eudicotyledons</taxon>
        <taxon>Gunneridae</taxon>
        <taxon>Pentapetalae</taxon>
        <taxon>asterids</taxon>
        <taxon>campanulids</taxon>
        <taxon>Asterales</taxon>
        <taxon>Asteraceae</taxon>
        <taxon>Asteroideae</taxon>
        <taxon>Heliantheae alliance</taxon>
        <taxon>Millerieae</taxon>
        <taxon>Smallanthus</taxon>
    </lineage>
</organism>
<evidence type="ECO:0000313" key="1">
    <source>
        <dbReference type="EMBL" id="KAI3703358.1"/>
    </source>
</evidence>